<name>A0A238IX35_9RHOB</name>
<dbReference type="OrthoDB" id="8479738at2"/>
<proteinExistence type="predicted"/>
<keyword evidence="1" id="KW-0812">Transmembrane</keyword>
<evidence type="ECO:0000313" key="3">
    <source>
        <dbReference type="Proteomes" id="UP000201838"/>
    </source>
</evidence>
<dbReference type="Proteomes" id="UP000201838">
    <property type="component" value="Unassembled WGS sequence"/>
</dbReference>
<keyword evidence="3" id="KW-1185">Reference proteome</keyword>
<feature type="transmembrane region" description="Helical" evidence="1">
    <location>
        <begin position="26"/>
        <end position="45"/>
    </location>
</feature>
<evidence type="ECO:0000313" key="2">
    <source>
        <dbReference type="EMBL" id="SMX22415.1"/>
    </source>
</evidence>
<dbReference type="RefSeq" id="WP_093972371.1">
    <property type="nucleotide sequence ID" value="NZ_FXXQ01000001.1"/>
</dbReference>
<evidence type="ECO:0000256" key="1">
    <source>
        <dbReference type="SAM" id="Phobius"/>
    </source>
</evidence>
<keyword evidence="1" id="KW-1133">Transmembrane helix</keyword>
<gene>
    <name evidence="2" type="ORF">BOA8489_00511</name>
</gene>
<organism evidence="2 3">
    <name type="scientific">Boseongicola aestuarii</name>
    <dbReference type="NCBI Taxonomy" id="1470561"/>
    <lineage>
        <taxon>Bacteria</taxon>
        <taxon>Pseudomonadati</taxon>
        <taxon>Pseudomonadota</taxon>
        <taxon>Alphaproteobacteria</taxon>
        <taxon>Rhodobacterales</taxon>
        <taxon>Paracoccaceae</taxon>
        <taxon>Boseongicola</taxon>
    </lineage>
</organism>
<feature type="transmembrane region" description="Helical" evidence="1">
    <location>
        <begin position="51"/>
        <end position="69"/>
    </location>
</feature>
<dbReference type="EMBL" id="FXXQ01000001">
    <property type="protein sequence ID" value="SMX22415.1"/>
    <property type="molecule type" value="Genomic_DNA"/>
</dbReference>
<accession>A0A238IX35</accession>
<sequence length="71" mass="7900">MTAIDPQQTPSRTPRFGVTLSLEAKILLVIFTLLAIWGIAIFTFGIPALLWPMKLIVPALIAMLFVLTWSM</sequence>
<keyword evidence="1" id="KW-0472">Membrane</keyword>
<reference evidence="2 3" key="1">
    <citation type="submission" date="2017-05" db="EMBL/GenBank/DDBJ databases">
        <authorList>
            <person name="Song R."/>
            <person name="Chenine A.L."/>
            <person name="Ruprecht R.M."/>
        </authorList>
    </citation>
    <scope>NUCLEOTIDE SEQUENCE [LARGE SCALE GENOMIC DNA]</scope>
    <source>
        <strain evidence="2 3">CECT 8489</strain>
    </source>
</reference>
<dbReference type="AlphaFoldDB" id="A0A238IX35"/>
<protein>
    <submittedName>
        <fullName evidence="2">Uncharacterized protein</fullName>
    </submittedName>
</protein>